<feature type="transmembrane region" description="Helical" evidence="2">
    <location>
        <begin position="35"/>
        <end position="58"/>
    </location>
</feature>
<evidence type="ECO:0000256" key="1">
    <source>
        <dbReference type="SAM" id="MobiDB-lite"/>
    </source>
</evidence>
<keyword evidence="2" id="KW-0472">Membrane</keyword>
<dbReference type="EMBL" id="WFLN01000011">
    <property type="protein sequence ID" value="KAB8027742.1"/>
    <property type="molecule type" value="Genomic_DNA"/>
</dbReference>
<keyword evidence="2" id="KW-1133">Transmembrane helix</keyword>
<feature type="compositionally biased region" description="Polar residues" evidence="1">
    <location>
        <begin position="148"/>
        <end position="169"/>
    </location>
</feature>
<comment type="caution">
    <text evidence="3">The sequence shown here is derived from an EMBL/GenBank/DDBJ whole genome shotgun (WGS) entry which is preliminary data.</text>
</comment>
<accession>A0A833JCW6</accession>
<feature type="region of interest" description="Disordered" evidence="1">
    <location>
        <begin position="124"/>
        <end position="169"/>
    </location>
</feature>
<evidence type="ECO:0000313" key="4">
    <source>
        <dbReference type="Proteomes" id="UP000442694"/>
    </source>
</evidence>
<protein>
    <submittedName>
        <fullName evidence="3">Uncharacterized protein</fullName>
    </submittedName>
</protein>
<keyword evidence="4" id="KW-1185">Reference proteome</keyword>
<proteinExistence type="predicted"/>
<keyword evidence="2" id="KW-0812">Transmembrane</keyword>
<name>A0A833JCW6_9BACT</name>
<sequence length="302" mass="34358">MSSIQNSNKKQARKFNLIYFIDSHKTYHHKLNFTFVKFIIAFFIILNISSFVLIYISYSIIKNSATQEKYIINFKKDILNYYFEKTFLKDERKKDHENNTSMVENEIKSNESIFPTETIAEIKPSKEKNDEKKIGTPPASGATDKISEATQTATAQPKEINQTINDTNKNSATNEKKIIFIENSGVKIENPRIVQEESSAKITFSFLNSGTPKTISGNICLVILGVSPQGESKVYKIPAKLEVDHDNTPYSCASGSLVKFSRLRPSEFNITINKSEFIIKKVNVYFSNKHVQGIVVNSFEHK</sequence>
<evidence type="ECO:0000256" key="2">
    <source>
        <dbReference type="SAM" id="Phobius"/>
    </source>
</evidence>
<gene>
    <name evidence="3" type="ORF">GCL57_14120</name>
</gene>
<dbReference type="RefSeq" id="WP_152214004.1">
    <property type="nucleotide sequence ID" value="NZ_WFLN01000011.1"/>
</dbReference>
<evidence type="ECO:0000313" key="3">
    <source>
        <dbReference type="EMBL" id="KAB8027742.1"/>
    </source>
</evidence>
<dbReference type="AlphaFoldDB" id="A0A833JCW6"/>
<feature type="compositionally biased region" description="Basic and acidic residues" evidence="1">
    <location>
        <begin position="124"/>
        <end position="134"/>
    </location>
</feature>
<organism evidence="3 4">
    <name type="scientific">Fluviispira multicolorata</name>
    <dbReference type="NCBI Taxonomy" id="2654512"/>
    <lineage>
        <taxon>Bacteria</taxon>
        <taxon>Pseudomonadati</taxon>
        <taxon>Bdellovibrionota</taxon>
        <taxon>Oligoflexia</taxon>
        <taxon>Silvanigrellales</taxon>
        <taxon>Silvanigrellaceae</taxon>
        <taxon>Fluviispira</taxon>
    </lineage>
</organism>
<dbReference type="Proteomes" id="UP000442694">
    <property type="component" value="Unassembled WGS sequence"/>
</dbReference>
<reference evidence="3 4" key="1">
    <citation type="submission" date="2019-10" db="EMBL/GenBank/DDBJ databases">
        <title>New genus of Silvanigrellaceae.</title>
        <authorList>
            <person name="Pitt A."/>
            <person name="Hahn M.W."/>
        </authorList>
    </citation>
    <scope>NUCLEOTIDE SEQUENCE [LARGE SCALE GENOMIC DNA]</scope>
    <source>
        <strain evidence="3 4">33A1-SZDP</strain>
    </source>
</reference>